<reference evidence="1" key="1">
    <citation type="journal article" date="2014" name="Int. J. Syst. Evol. Microbiol.">
        <title>Complete genome sequence of Corynebacterium casei LMG S-19264T (=DSM 44701T), isolated from a smear-ripened cheese.</title>
        <authorList>
            <consortium name="US DOE Joint Genome Institute (JGI-PGF)"/>
            <person name="Walter F."/>
            <person name="Albersmeier A."/>
            <person name="Kalinowski J."/>
            <person name="Ruckert C."/>
        </authorList>
    </citation>
    <scope>NUCLEOTIDE SEQUENCE</scope>
    <source>
        <strain evidence="1">JCM 15759</strain>
    </source>
</reference>
<evidence type="ECO:0000313" key="2">
    <source>
        <dbReference type="Proteomes" id="UP000656367"/>
    </source>
</evidence>
<evidence type="ECO:0000313" key="1">
    <source>
        <dbReference type="EMBL" id="GGM49154.1"/>
    </source>
</evidence>
<reference evidence="1" key="2">
    <citation type="submission" date="2020-09" db="EMBL/GenBank/DDBJ databases">
        <authorList>
            <person name="Sun Q."/>
            <person name="Ohkuma M."/>
        </authorList>
    </citation>
    <scope>NUCLEOTIDE SEQUENCE</scope>
    <source>
        <strain evidence="1">JCM 15759</strain>
    </source>
</reference>
<evidence type="ECO:0008006" key="3">
    <source>
        <dbReference type="Google" id="ProtNLM"/>
    </source>
</evidence>
<proteinExistence type="predicted"/>
<dbReference type="Proteomes" id="UP000656367">
    <property type="component" value="Unassembled WGS sequence"/>
</dbReference>
<dbReference type="EMBL" id="BMON01000003">
    <property type="protein sequence ID" value="GGM49154.1"/>
    <property type="molecule type" value="Genomic_DNA"/>
</dbReference>
<comment type="caution">
    <text evidence="1">The sequence shown here is derived from an EMBL/GenBank/DDBJ whole genome shotgun (WGS) entry which is preliminary data.</text>
</comment>
<dbReference type="AlphaFoldDB" id="A0A830FWS2"/>
<protein>
    <recommendedName>
        <fullName evidence="3">Small CPxCG-related zinc finger protein</fullName>
    </recommendedName>
</protein>
<gene>
    <name evidence="1" type="ORF">GCM10009006_33070</name>
</gene>
<sequence>MPHCHNCDTPIETTDDLEADEIETIETEDQNDGPPRIHIGAKVSDVWRCKGCGSVYGSRNKSS</sequence>
<name>A0A830FWS2_HALAR</name>
<organism evidence="1 2">
    <name type="scientific">Haloarcula argentinensis</name>
    <dbReference type="NCBI Taxonomy" id="43776"/>
    <lineage>
        <taxon>Archaea</taxon>
        <taxon>Methanobacteriati</taxon>
        <taxon>Methanobacteriota</taxon>
        <taxon>Stenosarchaea group</taxon>
        <taxon>Halobacteria</taxon>
        <taxon>Halobacteriales</taxon>
        <taxon>Haloarculaceae</taxon>
        <taxon>Haloarcula</taxon>
    </lineage>
</organism>
<accession>A0A830FWS2</accession>